<protein>
    <recommendedName>
        <fullName evidence="2">Integrase catalytic domain-containing protein</fullName>
    </recommendedName>
</protein>
<dbReference type="AlphaFoldDB" id="A0A8H4WLR0"/>
<evidence type="ECO:0000313" key="3">
    <source>
        <dbReference type="EMBL" id="KAF4943067.1"/>
    </source>
</evidence>
<comment type="caution">
    <text evidence="3">The sequence shown here is derived from an EMBL/GenBank/DDBJ whole genome shotgun (WGS) entry which is preliminary data.</text>
</comment>
<evidence type="ECO:0000313" key="4">
    <source>
        <dbReference type="Proteomes" id="UP000604273"/>
    </source>
</evidence>
<gene>
    <name evidence="3" type="ORF">FGADI_13599</name>
</gene>
<sequence>MFLVAYPRETQEMVLDAHNRAFAFFGGVPERMVYDNPKTIVQTVLVGKAREFHPRFLALANHYLFEPVACTPASGWEKGQVENQVGNVREWCFTPRPAFADLATLNVWLEARCRELAGRAHPVEKERSIAQMFAEEQPRLRVITSPFDGYFEQPCRVSSTCLVAS</sequence>
<keyword evidence="4" id="KW-1185">Reference proteome</keyword>
<dbReference type="InterPro" id="IPR012337">
    <property type="entry name" value="RNaseH-like_sf"/>
</dbReference>
<reference evidence="3" key="2">
    <citation type="submission" date="2020-05" db="EMBL/GenBank/DDBJ databases">
        <authorList>
            <person name="Kim H.-S."/>
            <person name="Proctor R.H."/>
            <person name="Brown D.W."/>
        </authorList>
    </citation>
    <scope>NUCLEOTIDE SEQUENCE</scope>
    <source>
        <strain evidence="3">NRRL 45417</strain>
    </source>
</reference>
<reference evidence="3" key="1">
    <citation type="journal article" date="2020" name="BMC Genomics">
        <title>Correction to: Identification and distribution of gene clusters required for synthesis of sphingolipid metabolism inhibitors in diverse species of the filamentous fungus Fusarium.</title>
        <authorList>
            <person name="Kim H.S."/>
            <person name="Lohmar J.M."/>
            <person name="Busman M."/>
            <person name="Brown D.W."/>
            <person name="Naumann T.A."/>
            <person name="Divon H.H."/>
            <person name="Lysoe E."/>
            <person name="Uhlig S."/>
            <person name="Proctor R.H."/>
        </authorList>
    </citation>
    <scope>NUCLEOTIDE SEQUENCE</scope>
    <source>
        <strain evidence="3">NRRL 45417</strain>
    </source>
</reference>
<dbReference type="GO" id="GO:0003723">
    <property type="term" value="F:RNA binding"/>
    <property type="evidence" value="ECO:0007669"/>
    <property type="project" value="UniProtKB-KW"/>
</dbReference>
<dbReference type="PROSITE" id="PS50994">
    <property type="entry name" value="INTEGRASE"/>
    <property type="match status" value="1"/>
</dbReference>
<accession>A0A8H4WLR0</accession>
<dbReference type="InterPro" id="IPR036397">
    <property type="entry name" value="RNaseH_sf"/>
</dbReference>
<evidence type="ECO:0000259" key="2">
    <source>
        <dbReference type="PROSITE" id="PS50994"/>
    </source>
</evidence>
<proteinExistence type="predicted"/>
<dbReference type="GO" id="GO:0015074">
    <property type="term" value="P:DNA integration"/>
    <property type="evidence" value="ECO:0007669"/>
    <property type="project" value="InterPro"/>
</dbReference>
<name>A0A8H4WLR0_9HYPO</name>
<keyword evidence="1" id="KW-0694">RNA-binding</keyword>
<dbReference type="Gene3D" id="3.30.420.10">
    <property type="entry name" value="Ribonuclease H-like superfamily/Ribonuclease H"/>
    <property type="match status" value="1"/>
</dbReference>
<evidence type="ECO:0000256" key="1">
    <source>
        <dbReference type="ARBA" id="ARBA00022884"/>
    </source>
</evidence>
<dbReference type="NCBIfam" id="NF033546">
    <property type="entry name" value="transpos_IS21"/>
    <property type="match status" value="1"/>
</dbReference>
<dbReference type="EMBL" id="JABFAI010000807">
    <property type="protein sequence ID" value="KAF4943067.1"/>
    <property type="molecule type" value="Genomic_DNA"/>
</dbReference>
<dbReference type="PANTHER" id="PTHR35004:SF7">
    <property type="entry name" value="INTEGRASE PROTEIN"/>
    <property type="match status" value="1"/>
</dbReference>
<dbReference type="Proteomes" id="UP000604273">
    <property type="component" value="Unassembled WGS sequence"/>
</dbReference>
<feature type="domain" description="Integrase catalytic" evidence="2">
    <location>
        <begin position="1"/>
        <end position="137"/>
    </location>
</feature>
<dbReference type="OrthoDB" id="10064961at2759"/>
<dbReference type="SUPFAM" id="SSF53098">
    <property type="entry name" value="Ribonuclease H-like"/>
    <property type="match status" value="1"/>
</dbReference>
<dbReference type="PANTHER" id="PTHR35004">
    <property type="entry name" value="TRANSPOSASE RV3428C-RELATED"/>
    <property type="match status" value="1"/>
</dbReference>
<dbReference type="GO" id="GO:0005634">
    <property type="term" value="C:nucleus"/>
    <property type="evidence" value="ECO:0007669"/>
    <property type="project" value="UniProtKB-ARBA"/>
</dbReference>
<dbReference type="InterPro" id="IPR001584">
    <property type="entry name" value="Integrase_cat-core"/>
</dbReference>
<organism evidence="3 4">
    <name type="scientific">Fusarium gaditjirri</name>
    <dbReference type="NCBI Taxonomy" id="282569"/>
    <lineage>
        <taxon>Eukaryota</taxon>
        <taxon>Fungi</taxon>
        <taxon>Dikarya</taxon>
        <taxon>Ascomycota</taxon>
        <taxon>Pezizomycotina</taxon>
        <taxon>Sordariomycetes</taxon>
        <taxon>Hypocreomycetidae</taxon>
        <taxon>Hypocreales</taxon>
        <taxon>Nectriaceae</taxon>
        <taxon>Fusarium</taxon>
        <taxon>Fusarium nisikadoi species complex</taxon>
    </lineage>
</organism>